<name>A0A6J5PEC8_9CAUD</name>
<accession>A0A6J5PEC8</accession>
<feature type="region of interest" description="Disordered" evidence="1">
    <location>
        <begin position="362"/>
        <end position="381"/>
    </location>
</feature>
<dbReference type="InterPro" id="IPR050742">
    <property type="entry name" value="Helicase_Restrict-Modif_Enz"/>
</dbReference>
<dbReference type="Pfam" id="PF00271">
    <property type="entry name" value="Helicase_C"/>
    <property type="match status" value="1"/>
</dbReference>
<dbReference type="CDD" id="cd18799">
    <property type="entry name" value="SF2_C_EcoAI-like"/>
    <property type="match status" value="1"/>
</dbReference>
<keyword evidence="4" id="KW-0547">Nucleotide-binding</keyword>
<dbReference type="GO" id="GO:0005524">
    <property type="term" value="F:ATP binding"/>
    <property type="evidence" value="ECO:0007669"/>
    <property type="project" value="InterPro"/>
</dbReference>
<reference evidence="4" key="1">
    <citation type="submission" date="2020-04" db="EMBL/GenBank/DDBJ databases">
        <authorList>
            <person name="Chiriac C."/>
            <person name="Salcher M."/>
            <person name="Ghai R."/>
            <person name="Kavagutti S V."/>
        </authorList>
    </citation>
    <scope>NUCLEOTIDE SEQUENCE</scope>
</reference>
<dbReference type="PROSITE" id="PS51194">
    <property type="entry name" value="HELICASE_CTER"/>
    <property type="match status" value="1"/>
</dbReference>
<dbReference type="Pfam" id="PF04851">
    <property type="entry name" value="ResIII"/>
    <property type="match status" value="1"/>
</dbReference>
<evidence type="ECO:0000256" key="1">
    <source>
        <dbReference type="SAM" id="MobiDB-lite"/>
    </source>
</evidence>
<dbReference type="GO" id="GO:0004386">
    <property type="term" value="F:helicase activity"/>
    <property type="evidence" value="ECO:0007669"/>
    <property type="project" value="UniProtKB-KW"/>
</dbReference>
<dbReference type="PANTHER" id="PTHR47396:SF1">
    <property type="entry name" value="ATP-DEPENDENT HELICASE IRC3-RELATED"/>
    <property type="match status" value="1"/>
</dbReference>
<dbReference type="PANTHER" id="PTHR47396">
    <property type="entry name" value="TYPE I RESTRICTION ENZYME ECOKI R PROTEIN"/>
    <property type="match status" value="1"/>
</dbReference>
<evidence type="ECO:0000259" key="2">
    <source>
        <dbReference type="PROSITE" id="PS51192"/>
    </source>
</evidence>
<keyword evidence="4" id="KW-0067">ATP-binding</keyword>
<feature type="compositionally biased region" description="Basic and acidic residues" evidence="1">
    <location>
        <begin position="369"/>
        <end position="379"/>
    </location>
</feature>
<keyword evidence="4" id="KW-0347">Helicase</keyword>
<evidence type="ECO:0000313" key="4">
    <source>
        <dbReference type="EMBL" id="CAB4167791.1"/>
    </source>
</evidence>
<gene>
    <name evidence="4" type="ORF">UFOVP868_51</name>
</gene>
<dbReference type="SMART" id="SM00490">
    <property type="entry name" value="HELICc"/>
    <property type="match status" value="1"/>
</dbReference>
<dbReference type="InterPro" id="IPR027417">
    <property type="entry name" value="P-loop_NTPase"/>
</dbReference>
<feature type="domain" description="Helicase ATP-binding" evidence="2">
    <location>
        <begin position="19"/>
        <end position="160"/>
    </location>
</feature>
<dbReference type="InterPro" id="IPR014001">
    <property type="entry name" value="Helicase_ATP-bd"/>
</dbReference>
<feature type="domain" description="Helicase C-terminal" evidence="3">
    <location>
        <begin position="236"/>
        <end position="379"/>
    </location>
</feature>
<dbReference type="SMART" id="SM00487">
    <property type="entry name" value="DEXDc"/>
    <property type="match status" value="1"/>
</dbReference>
<evidence type="ECO:0000259" key="3">
    <source>
        <dbReference type="PROSITE" id="PS51194"/>
    </source>
</evidence>
<dbReference type="GO" id="GO:0003677">
    <property type="term" value="F:DNA binding"/>
    <property type="evidence" value="ECO:0007669"/>
    <property type="project" value="InterPro"/>
</dbReference>
<dbReference type="InterPro" id="IPR001650">
    <property type="entry name" value="Helicase_C-like"/>
</dbReference>
<dbReference type="InterPro" id="IPR006935">
    <property type="entry name" value="Helicase/UvrB_N"/>
</dbReference>
<keyword evidence="4" id="KW-0378">Hydrolase</keyword>
<dbReference type="Gene3D" id="3.40.50.300">
    <property type="entry name" value="P-loop containing nucleotide triphosphate hydrolases"/>
    <property type="match status" value="2"/>
</dbReference>
<proteinExistence type="predicted"/>
<dbReference type="GO" id="GO:0016787">
    <property type="term" value="F:hydrolase activity"/>
    <property type="evidence" value="ECO:0007669"/>
    <property type="project" value="InterPro"/>
</dbReference>
<dbReference type="EMBL" id="LR796817">
    <property type="protein sequence ID" value="CAB4167791.1"/>
    <property type="molecule type" value="Genomic_DNA"/>
</dbReference>
<dbReference type="PROSITE" id="PS51192">
    <property type="entry name" value="HELICASE_ATP_BIND_1"/>
    <property type="match status" value="1"/>
</dbReference>
<sequence>MLKLRPYQQEAVDAVFDWFEGEGNDANPLIVLPTGTGKSLVLSEICRRSMAEYGEMKIVVITHVMELIKQNYDEMMSQWPQADAGIYSAGIGKRQHKPTVVFCGIQSVHSKAHLFQKVDFVIVDEAHLIPRKVNTMYQKFLSSLRVANPYMKIIGLTATPYRMDSGMLHTGDGALFDDICYEYSVIDAIKDGYLSNLITKKTELELDTTGVHTRGGEFIASELQDAVDVEGINQRAVEEIIGWGQERKHWLVFGSGVEHCRHLADMLVAEGISCETIFGDTPKEERSNIIARFKKGEIRALCSMGVLTTGFNAPNVDMIAILRPTQSAGLFVQIVGRGMRLHPDKENCLILDFARNIQRHGPIDQIRGSTRDHQDRDGESDGPLVKDCPECMSVVHLSCMECPDCGYLFPREIKIVSRASDLPVLSVAAPVQRLEVDDVLYSTHTKPGKPPSLKVSYVCGFLKYAEWICLEHDGYAQQKARAWWLRHAGTTPPVTVKEALERKKELRRPEAIEVKKEGKYDRVNRTFLPVPHLPSVTQRVAV</sequence>
<dbReference type="SUPFAM" id="SSF52540">
    <property type="entry name" value="P-loop containing nucleoside triphosphate hydrolases"/>
    <property type="match status" value="1"/>
</dbReference>
<protein>
    <submittedName>
        <fullName evidence="4">SSL2 DNA or RNA helicases of superfamily II</fullName>
    </submittedName>
</protein>
<organism evidence="4">
    <name type="scientific">uncultured Caudovirales phage</name>
    <dbReference type="NCBI Taxonomy" id="2100421"/>
    <lineage>
        <taxon>Viruses</taxon>
        <taxon>Duplodnaviria</taxon>
        <taxon>Heunggongvirae</taxon>
        <taxon>Uroviricota</taxon>
        <taxon>Caudoviricetes</taxon>
        <taxon>Peduoviridae</taxon>
        <taxon>Maltschvirus</taxon>
        <taxon>Maltschvirus maltsch</taxon>
    </lineage>
</organism>